<organism evidence="12 13">
    <name type="scientific">Rothia kristinae</name>
    <dbReference type="NCBI Taxonomy" id="37923"/>
    <lineage>
        <taxon>Bacteria</taxon>
        <taxon>Bacillati</taxon>
        <taxon>Actinomycetota</taxon>
        <taxon>Actinomycetes</taxon>
        <taxon>Micrococcales</taxon>
        <taxon>Micrococcaceae</taxon>
        <taxon>Rothia</taxon>
    </lineage>
</organism>
<feature type="compositionally biased region" description="Basic and acidic residues" evidence="8">
    <location>
        <begin position="1"/>
        <end position="20"/>
    </location>
</feature>
<evidence type="ECO:0000256" key="8">
    <source>
        <dbReference type="SAM" id="MobiDB-lite"/>
    </source>
</evidence>
<evidence type="ECO:0000313" key="12">
    <source>
        <dbReference type="EMBL" id="QPT54099.1"/>
    </source>
</evidence>
<dbReference type="Pfam" id="PF01545">
    <property type="entry name" value="Cation_efflux"/>
    <property type="match status" value="1"/>
</dbReference>
<accession>A0A7T3CIN3</accession>
<dbReference type="PANTHER" id="PTHR11562">
    <property type="entry name" value="CATION EFFLUX PROTEIN/ ZINC TRANSPORTER"/>
    <property type="match status" value="1"/>
</dbReference>
<dbReference type="InterPro" id="IPR036837">
    <property type="entry name" value="Cation_efflux_CTD_sf"/>
</dbReference>
<dbReference type="InterPro" id="IPR002524">
    <property type="entry name" value="Cation_efflux"/>
</dbReference>
<dbReference type="InterPro" id="IPR027469">
    <property type="entry name" value="Cation_efflux_TMD_sf"/>
</dbReference>
<evidence type="ECO:0000256" key="6">
    <source>
        <dbReference type="ARBA" id="ARBA00023065"/>
    </source>
</evidence>
<gene>
    <name evidence="12" type="ORF">I6G21_02535</name>
</gene>
<feature type="compositionally biased region" description="Gly residues" evidence="8">
    <location>
        <begin position="22"/>
        <end position="32"/>
    </location>
</feature>
<evidence type="ECO:0000256" key="7">
    <source>
        <dbReference type="ARBA" id="ARBA00023136"/>
    </source>
</evidence>
<evidence type="ECO:0000256" key="5">
    <source>
        <dbReference type="ARBA" id="ARBA00022989"/>
    </source>
</evidence>
<dbReference type="KEGG" id="rkr:I6G21_02535"/>
<dbReference type="InterPro" id="IPR058533">
    <property type="entry name" value="Cation_efflux_TM"/>
</dbReference>
<comment type="subcellular location">
    <subcellularLocation>
        <location evidence="1">Membrane</location>
        <topology evidence="1">Multi-pass membrane protein</topology>
    </subcellularLocation>
</comment>
<dbReference type="Proteomes" id="UP000594975">
    <property type="component" value="Chromosome"/>
</dbReference>
<keyword evidence="7 9" id="KW-0472">Membrane</keyword>
<proteinExistence type="inferred from homology"/>
<dbReference type="NCBIfam" id="TIGR01297">
    <property type="entry name" value="CDF"/>
    <property type="match status" value="1"/>
</dbReference>
<evidence type="ECO:0000256" key="2">
    <source>
        <dbReference type="ARBA" id="ARBA00008873"/>
    </source>
</evidence>
<dbReference type="InterPro" id="IPR050681">
    <property type="entry name" value="CDF/SLC30A"/>
</dbReference>
<feature type="transmembrane region" description="Helical" evidence="9">
    <location>
        <begin position="73"/>
        <end position="94"/>
    </location>
</feature>
<dbReference type="GO" id="GO:0005886">
    <property type="term" value="C:plasma membrane"/>
    <property type="evidence" value="ECO:0007669"/>
    <property type="project" value="TreeGrafter"/>
</dbReference>
<keyword evidence="3" id="KW-0813">Transport</keyword>
<dbReference type="SUPFAM" id="SSF161111">
    <property type="entry name" value="Cation efflux protein transmembrane domain-like"/>
    <property type="match status" value="1"/>
</dbReference>
<dbReference type="InterPro" id="IPR027470">
    <property type="entry name" value="Cation_efflux_CTD"/>
</dbReference>
<dbReference type="GeneID" id="61262235"/>
<keyword evidence="4 9" id="KW-0812">Transmembrane</keyword>
<feature type="transmembrane region" description="Helical" evidence="9">
    <location>
        <begin position="137"/>
        <end position="160"/>
    </location>
</feature>
<evidence type="ECO:0000313" key="13">
    <source>
        <dbReference type="Proteomes" id="UP000594975"/>
    </source>
</evidence>
<reference evidence="12 13" key="1">
    <citation type="submission" date="2020-12" db="EMBL/GenBank/DDBJ databases">
        <title>FDA dAtabase for Regulatory Grade micrObial Sequences (FDA-ARGOS): Supporting development and validation of Infectious Disease Dx tests.</title>
        <authorList>
            <person name="Sproer C."/>
            <person name="Gronow S."/>
            <person name="Severitt S."/>
            <person name="Schroder I."/>
            <person name="Tallon L."/>
            <person name="Sadzewicz L."/>
            <person name="Zhao X."/>
            <person name="Boylan J."/>
            <person name="Ott S."/>
            <person name="Bowen H."/>
            <person name="Vavikolanu K."/>
            <person name="Mehta A."/>
            <person name="Aluvathingal J."/>
            <person name="Nadendla S."/>
            <person name="Lowell S."/>
            <person name="Myers T."/>
            <person name="Yan Y."/>
            <person name="Sichtig H."/>
        </authorList>
    </citation>
    <scope>NUCLEOTIDE SEQUENCE [LARGE SCALE GENOMIC DNA]</scope>
    <source>
        <strain evidence="12 13">FDAARGOS_864</strain>
    </source>
</reference>
<evidence type="ECO:0000256" key="9">
    <source>
        <dbReference type="SAM" id="Phobius"/>
    </source>
</evidence>
<protein>
    <submittedName>
        <fullName evidence="12">Cation transporter</fullName>
    </submittedName>
</protein>
<dbReference type="Gene3D" id="1.20.1510.10">
    <property type="entry name" value="Cation efflux protein transmembrane domain"/>
    <property type="match status" value="1"/>
</dbReference>
<feature type="domain" description="Cation efflux protein cytoplasmic" evidence="11">
    <location>
        <begin position="233"/>
        <end position="313"/>
    </location>
</feature>
<dbReference type="PANTHER" id="PTHR11562:SF17">
    <property type="entry name" value="RE54080P-RELATED"/>
    <property type="match status" value="1"/>
</dbReference>
<sequence>MSRNHGRGDGGHTPGEHSHGQEAGGHGHSHGVGAGRRRLSIALGIGLVLFVAQLIGSIITGSLALLFDTAHVLTDAAGLAMALGAAVLAQRPATAHHTWGLKRAEILAATVQAAVLLGVGVFVVIEAVQRFVHPEPVAAPEMILFGVIGLVGNIAALLVLTGGQQNLNLRAAFLEVVNDALGSVAVILSALIITWTGWVQADGVVALLIGLLIIPRALKILAEAVGVLLERTPPGLDLDRVRQHIEAQPHVVRVHDLHAGRISTDLPFLTAHVVLEDECFEDGHSAQLLCTLQECIAEHFDVSIAHSTIQLEPARHAAHEAQDFTV</sequence>
<dbReference type="EMBL" id="CP065738">
    <property type="protein sequence ID" value="QPT54099.1"/>
    <property type="molecule type" value="Genomic_DNA"/>
</dbReference>
<evidence type="ECO:0000256" key="3">
    <source>
        <dbReference type="ARBA" id="ARBA00022448"/>
    </source>
</evidence>
<dbReference type="GO" id="GO:0005385">
    <property type="term" value="F:zinc ion transmembrane transporter activity"/>
    <property type="evidence" value="ECO:0007669"/>
    <property type="project" value="TreeGrafter"/>
</dbReference>
<dbReference type="SUPFAM" id="SSF160240">
    <property type="entry name" value="Cation efflux protein cytoplasmic domain-like"/>
    <property type="match status" value="1"/>
</dbReference>
<dbReference type="AlphaFoldDB" id="A0A7T3CIN3"/>
<dbReference type="Pfam" id="PF16916">
    <property type="entry name" value="ZT_dimer"/>
    <property type="match status" value="1"/>
</dbReference>
<feature type="domain" description="Cation efflux protein transmembrane" evidence="10">
    <location>
        <begin position="41"/>
        <end position="229"/>
    </location>
</feature>
<name>A0A7T3CIN3_9MICC</name>
<evidence type="ECO:0000256" key="4">
    <source>
        <dbReference type="ARBA" id="ARBA00022692"/>
    </source>
</evidence>
<evidence type="ECO:0000256" key="1">
    <source>
        <dbReference type="ARBA" id="ARBA00004141"/>
    </source>
</evidence>
<evidence type="ECO:0000259" key="11">
    <source>
        <dbReference type="Pfam" id="PF16916"/>
    </source>
</evidence>
<comment type="similarity">
    <text evidence="2">Belongs to the cation diffusion facilitator (CDF) transporter (TC 2.A.4) family. SLC30A subfamily.</text>
</comment>
<evidence type="ECO:0000259" key="10">
    <source>
        <dbReference type="Pfam" id="PF01545"/>
    </source>
</evidence>
<feature type="transmembrane region" description="Helical" evidence="9">
    <location>
        <begin position="106"/>
        <end position="125"/>
    </location>
</feature>
<feature type="transmembrane region" description="Helical" evidence="9">
    <location>
        <begin position="41"/>
        <end position="67"/>
    </location>
</feature>
<dbReference type="RefSeq" id="WP_129357678.1">
    <property type="nucleotide sequence ID" value="NZ_CP065738.1"/>
</dbReference>
<feature type="transmembrane region" description="Helical" evidence="9">
    <location>
        <begin position="172"/>
        <end position="198"/>
    </location>
</feature>
<keyword evidence="6" id="KW-0406">Ion transport</keyword>
<feature type="region of interest" description="Disordered" evidence="8">
    <location>
        <begin position="1"/>
        <end position="32"/>
    </location>
</feature>
<keyword evidence="5 9" id="KW-1133">Transmembrane helix</keyword>